<dbReference type="PROSITE" id="PS51502">
    <property type="entry name" value="S_R_A_B_BARREL"/>
    <property type="match status" value="1"/>
</dbReference>
<reference evidence="2" key="1">
    <citation type="journal article" date="2014" name="Int. J. Syst. Evol. Microbiol.">
        <title>Complete genome sequence of Corynebacterium casei LMG S-19264T (=DSM 44701T), isolated from a smear-ripened cheese.</title>
        <authorList>
            <consortium name="US DOE Joint Genome Institute (JGI-PGF)"/>
            <person name="Walter F."/>
            <person name="Albersmeier A."/>
            <person name="Kalinowski J."/>
            <person name="Ruckert C."/>
        </authorList>
    </citation>
    <scope>NUCLEOTIDE SEQUENCE</scope>
    <source>
        <strain evidence="2">CGMCC 1.15794</strain>
    </source>
</reference>
<dbReference type="Proteomes" id="UP000657592">
    <property type="component" value="Unassembled WGS sequence"/>
</dbReference>
<dbReference type="SMART" id="SM00886">
    <property type="entry name" value="Dabb"/>
    <property type="match status" value="1"/>
</dbReference>
<dbReference type="RefSeq" id="WP_188756715.1">
    <property type="nucleotide sequence ID" value="NZ_BMJY01000014.1"/>
</dbReference>
<reference evidence="2" key="2">
    <citation type="submission" date="2020-09" db="EMBL/GenBank/DDBJ databases">
        <authorList>
            <person name="Sun Q."/>
            <person name="Zhou Y."/>
        </authorList>
    </citation>
    <scope>NUCLEOTIDE SEQUENCE</scope>
    <source>
        <strain evidence="2">CGMCC 1.15794</strain>
    </source>
</reference>
<evidence type="ECO:0000313" key="2">
    <source>
        <dbReference type="EMBL" id="GGH48370.1"/>
    </source>
</evidence>
<sequence length="99" mass="10910">MAIRHLVLRQYKDGVTPQQISELESRTRGLAEIPGILNVITGPNLGLVPRSDGFDNVTLIDLESPDTLRDFIAHPIHKETAALSSQLVERSIILDIALD</sequence>
<dbReference type="SUPFAM" id="SSF54909">
    <property type="entry name" value="Dimeric alpha+beta barrel"/>
    <property type="match status" value="1"/>
</dbReference>
<comment type="caution">
    <text evidence="2">The sequence shown here is derived from an EMBL/GenBank/DDBJ whole genome shotgun (WGS) entry which is preliminary data.</text>
</comment>
<dbReference type="Gene3D" id="3.30.70.100">
    <property type="match status" value="1"/>
</dbReference>
<dbReference type="InterPro" id="IPR013097">
    <property type="entry name" value="Dabb"/>
</dbReference>
<proteinExistence type="predicted"/>
<dbReference type="AlphaFoldDB" id="A0A917MMN8"/>
<gene>
    <name evidence="2" type="ORF">GCM10010921_25770</name>
</gene>
<protein>
    <recommendedName>
        <fullName evidence="1">Stress-response A/B barrel domain-containing protein</fullName>
    </recommendedName>
</protein>
<dbReference type="Pfam" id="PF07876">
    <property type="entry name" value="Dabb"/>
    <property type="match status" value="1"/>
</dbReference>
<organism evidence="2 3">
    <name type="scientific">Microbacterium album</name>
    <dbReference type="NCBI Taxonomy" id="2053191"/>
    <lineage>
        <taxon>Bacteria</taxon>
        <taxon>Bacillati</taxon>
        <taxon>Actinomycetota</taxon>
        <taxon>Actinomycetes</taxon>
        <taxon>Micrococcales</taxon>
        <taxon>Microbacteriaceae</taxon>
        <taxon>Microbacterium</taxon>
    </lineage>
</organism>
<keyword evidence="3" id="KW-1185">Reference proteome</keyword>
<dbReference type="InterPro" id="IPR011008">
    <property type="entry name" value="Dimeric_a/b-barrel"/>
</dbReference>
<evidence type="ECO:0000259" key="1">
    <source>
        <dbReference type="PROSITE" id="PS51502"/>
    </source>
</evidence>
<evidence type="ECO:0000313" key="3">
    <source>
        <dbReference type="Proteomes" id="UP000657592"/>
    </source>
</evidence>
<accession>A0A917MMN8</accession>
<dbReference type="EMBL" id="BMJY01000014">
    <property type="protein sequence ID" value="GGH48370.1"/>
    <property type="molecule type" value="Genomic_DNA"/>
</dbReference>
<name>A0A917MMN8_9MICO</name>
<feature type="domain" description="Stress-response A/B barrel" evidence="1">
    <location>
        <begin position="3"/>
        <end position="96"/>
    </location>
</feature>